<sequence>MSSDEEDSIYLHTISTVDSVVGGMGLEKIIVNGTKAVIKIDTGAEVNKPNRLLCGPDGNWLPEVGQVAVKLSLKEHTTVQIAYVLKNLSQRLLGLPAIRELGVISHVNDVTDSSIKDQYPLLFKGMGTFNRKYEIKLSTASSTSHCTHCFLTRTHKGQARAELN</sequence>
<dbReference type="EnsemblMetazoa" id="Aqu2.1.32060_001">
    <property type="protein sequence ID" value="Aqu2.1.32060_001"/>
    <property type="gene ID" value="Aqu2.1.32060"/>
</dbReference>
<reference evidence="1" key="1">
    <citation type="submission" date="2017-05" db="UniProtKB">
        <authorList>
            <consortium name="EnsemblMetazoa"/>
        </authorList>
    </citation>
    <scope>IDENTIFICATION</scope>
</reference>
<evidence type="ECO:0008006" key="2">
    <source>
        <dbReference type="Google" id="ProtNLM"/>
    </source>
</evidence>
<proteinExistence type="predicted"/>
<name>A0A1X7UVQ1_AMPQE</name>
<evidence type="ECO:0000313" key="1">
    <source>
        <dbReference type="EnsemblMetazoa" id="Aqu2.1.32060_001"/>
    </source>
</evidence>
<dbReference type="AlphaFoldDB" id="A0A1X7UVQ1"/>
<accession>A0A1X7UVQ1</accession>
<organism evidence="1">
    <name type="scientific">Amphimedon queenslandica</name>
    <name type="common">Sponge</name>
    <dbReference type="NCBI Taxonomy" id="400682"/>
    <lineage>
        <taxon>Eukaryota</taxon>
        <taxon>Metazoa</taxon>
        <taxon>Porifera</taxon>
        <taxon>Demospongiae</taxon>
        <taxon>Heteroscleromorpha</taxon>
        <taxon>Haplosclerida</taxon>
        <taxon>Niphatidae</taxon>
        <taxon>Amphimedon</taxon>
    </lineage>
</organism>
<dbReference type="InParanoid" id="A0A1X7UVQ1"/>
<protein>
    <recommendedName>
        <fullName evidence="2">Peptidase A2 domain-containing protein</fullName>
    </recommendedName>
</protein>
<dbReference type="OrthoDB" id="775972at2759"/>